<feature type="domain" description="Amine oxidase" evidence="1">
    <location>
        <begin position="76"/>
        <end position="530"/>
    </location>
</feature>
<sequence>METKETTGAPNEITRRQFLTTVGKLGGGAAVFGVMGTLGLLSPETMKAAAYTPPGQNDLNLTKRNGKKVVILGAGVAGLTAAYELGLAGYDCTVLEARTRSGGRAWSVRKGTANTEVGGAKQIARFGEDMYLNAGPMRIPQFHVTMEYIKKFGIPIEPFNNVNDHAYYYNENVGELSDRKIRKREAKADVRGYVSELMAKAVNQQGLDLPLTPEEKEKLVNYLRAEGALDKDLFYKGSSRGGYKDEPGSGLDAGVIRDPFSMKAILNAGFGNFFSNEYEYDQQMMMFHPVGGMDAIPKAFESRLKGKIQFNAEAAEIKQSENGVTVAYKDLVTGRLNEAKGDFCICTIPLSVLKSIKADFSPEMKSAIDSVGYASAGKIGLQFKRRFWEEDEQIYGGNTLTNMDISSIYYPPTRYNDKKGLLLGYYAFGANADKLGAMTYQEREAHALAQGAKIHPQYQKEFEASFSVDWKRIKYNLGGWVSYTGDQRKTIYPTLCKPDRNVYLAGEHMSYITAWQAGAIESAREVVTAIHERVMQS</sequence>
<dbReference type="Gene3D" id="3.90.660.10">
    <property type="match status" value="1"/>
</dbReference>
<name>A0A7X0RTY7_9BACL</name>
<evidence type="ECO:0000259" key="1">
    <source>
        <dbReference type="Pfam" id="PF01593"/>
    </source>
</evidence>
<gene>
    <name evidence="2" type="ORF">H7C19_23340</name>
</gene>
<dbReference type="GO" id="GO:0001716">
    <property type="term" value="F:L-amino-acid oxidase activity"/>
    <property type="evidence" value="ECO:0007669"/>
    <property type="project" value="TreeGrafter"/>
</dbReference>
<dbReference type="Pfam" id="PF01593">
    <property type="entry name" value="Amino_oxidase"/>
    <property type="match status" value="1"/>
</dbReference>
<dbReference type="EMBL" id="JACJVP010000041">
    <property type="protein sequence ID" value="MBB6673619.1"/>
    <property type="molecule type" value="Genomic_DNA"/>
</dbReference>
<dbReference type="PANTHER" id="PTHR10742:SF342">
    <property type="entry name" value="AMINE OXIDASE"/>
    <property type="match status" value="1"/>
</dbReference>
<dbReference type="InterPro" id="IPR002937">
    <property type="entry name" value="Amino_oxidase"/>
</dbReference>
<dbReference type="InterPro" id="IPR050281">
    <property type="entry name" value="Flavin_monoamine_oxidase"/>
</dbReference>
<dbReference type="Gene3D" id="1.20.1440.240">
    <property type="match status" value="1"/>
</dbReference>
<dbReference type="Gene3D" id="3.50.50.60">
    <property type="entry name" value="FAD/NAD(P)-binding domain"/>
    <property type="match status" value="1"/>
</dbReference>
<organism evidence="2 3">
    <name type="scientific">Cohnella nanjingensis</name>
    <dbReference type="NCBI Taxonomy" id="1387779"/>
    <lineage>
        <taxon>Bacteria</taxon>
        <taxon>Bacillati</taxon>
        <taxon>Bacillota</taxon>
        <taxon>Bacilli</taxon>
        <taxon>Bacillales</taxon>
        <taxon>Paenibacillaceae</taxon>
        <taxon>Cohnella</taxon>
    </lineage>
</organism>
<reference evidence="2 3" key="1">
    <citation type="submission" date="2020-08" db="EMBL/GenBank/DDBJ databases">
        <title>Cohnella phylogeny.</title>
        <authorList>
            <person name="Dunlap C."/>
        </authorList>
    </citation>
    <scope>NUCLEOTIDE SEQUENCE [LARGE SCALE GENOMIC DNA]</scope>
    <source>
        <strain evidence="2 3">DSM 28246</strain>
    </source>
</reference>
<keyword evidence="3" id="KW-1185">Reference proteome</keyword>
<evidence type="ECO:0000313" key="2">
    <source>
        <dbReference type="EMBL" id="MBB6673619.1"/>
    </source>
</evidence>
<dbReference type="PROSITE" id="PS51318">
    <property type="entry name" value="TAT"/>
    <property type="match status" value="1"/>
</dbReference>
<proteinExistence type="predicted"/>
<dbReference type="SUPFAM" id="SSF54373">
    <property type="entry name" value="FAD-linked reductases, C-terminal domain"/>
    <property type="match status" value="1"/>
</dbReference>
<accession>A0A7X0RTY7</accession>
<dbReference type="PANTHER" id="PTHR10742">
    <property type="entry name" value="FLAVIN MONOAMINE OXIDASE"/>
    <property type="match status" value="1"/>
</dbReference>
<dbReference type="InterPro" id="IPR006311">
    <property type="entry name" value="TAT_signal"/>
</dbReference>
<dbReference type="InterPro" id="IPR036188">
    <property type="entry name" value="FAD/NAD-bd_sf"/>
</dbReference>
<dbReference type="AlphaFoldDB" id="A0A7X0RTY7"/>
<dbReference type="GO" id="GO:0009063">
    <property type="term" value="P:amino acid catabolic process"/>
    <property type="evidence" value="ECO:0007669"/>
    <property type="project" value="TreeGrafter"/>
</dbReference>
<comment type="caution">
    <text evidence="2">The sequence shown here is derived from an EMBL/GenBank/DDBJ whole genome shotgun (WGS) entry which is preliminary data.</text>
</comment>
<dbReference type="Proteomes" id="UP000547209">
    <property type="component" value="Unassembled WGS sequence"/>
</dbReference>
<evidence type="ECO:0000313" key="3">
    <source>
        <dbReference type="Proteomes" id="UP000547209"/>
    </source>
</evidence>
<protein>
    <submittedName>
        <fullName evidence="2">Flavin monoamine oxidase family protein</fullName>
    </submittedName>
</protein>
<dbReference type="SUPFAM" id="SSF51905">
    <property type="entry name" value="FAD/NAD(P)-binding domain"/>
    <property type="match status" value="1"/>
</dbReference>